<protein>
    <recommendedName>
        <fullName evidence="4">Fimbrillin family protein</fullName>
    </recommendedName>
</protein>
<dbReference type="Pfam" id="PF13149">
    <property type="entry name" value="Mfa_like_1"/>
    <property type="match status" value="1"/>
</dbReference>
<dbReference type="InterPro" id="IPR025049">
    <property type="entry name" value="Mfa-like_1"/>
</dbReference>
<accession>A0ABR6KJT9</accession>
<evidence type="ECO:0000256" key="1">
    <source>
        <dbReference type="SAM" id="SignalP"/>
    </source>
</evidence>
<sequence length="371" mass="39523">MKKFLYLLPAVLLSLCMACTEAEIALPVPGGEDTEKGVPLSIRNLGLSLEVESRSVVTGGPGEEEKNPNPLASVGICVTKQNGSGAVSFYVSSVKSQLFTYNEAIPLPAWELAEGEEPLCLYTEKGTVYAYAPSGKSVSLSGTPKVPSMSGVRVLDKQKFSFNDGGKQVDAATDVQWETDQDDYLYCMAADQVDRWHPEVSLLMQHALAKVSFRVLEAEGGTAFSGCRVARVTLKSDVGLKKSTSARLNLSTGVLEGTMTDAGELVFTADGDLRGVGSGEADASKVAIQAFGLVIPVTDVGVTLVLTLEDGRTFNMKPAEGNGKAPGTFTADWKKGYNYIYNIRLQPQGIELADIRVAGWNDGGAHDIPVE</sequence>
<keyword evidence="3" id="KW-1185">Reference proteome</keyword>
<keyword evidence="1" id="KW-0732">Signal</keyword>
<organism evidence="2 3">
    <name type="scientific">Parabacteroides faecis</name>
    <dbReference type="NCBI Taxonomy" id="1217282"/>
    <lineage>
        <taxon>Bacteria</taxon>
        <taxon>Pseudomonadati</taxon>
        <taxon>Bacteroidota</taxon>
        <taxon>Bacteroidia</taxon>
        <taxon>Bacteroidales</taxon>
        <taxon>Tannerellaceae</taxon>
        <taxon>Parabacteroides</taxon>
    </lineage>
</organism>
<dbReference type="CDD" id="cd13121">
    <property type="entry name" value="BF2867_like_C"/>
    <property type="match status" value="1"/>
</dbReference>
<evidence type="ECO:0000313" key="2">
    <source>
        <dbReference type="EMBL" id="MBB4621192.1"/>
    </source>
</evidence>
<name>A0ABR6KJT9_9BACT</name>
<dbReference type="Proteomes" id="UP000533637">
    <property type="component" value="Unassembled WGS sequence"/>
</dbReference>
<proteinExistence type="predicted"/>
<dbReference type="EMBL" id="JACHOC010000002">
    <property type="protein sequence ID" value="MBB4621192.1"/>
    <property type="molecule type" value="Genomic_DNA"/>
</dbReference>
<reference evidence="2 3" key="1">
    <citation type="submission" date="2020-08" db="EMBL/GenBank/DDBJ databases">
        <title>Genomic Encyclopedia of Type Strains, Phase IV (KMG-IV): sequencing the most valuable type-strain genomes for metagenomic binning, comparative biology and taxonomic classification.</title>
        <authorList>
            <person name="Goeker M."/>
        </authorList>
    </citation>
    <scope>NUCLEOTIDE SEQUENCE [LARGE SCALE GENOMIC DNA]</scope>
    <source>
        <strain evidence="2 3">DSM 102983</strain>
    </source>
</reference>
<evidence type="ECO:0008006" key="4">
    <source>
        <dbReference type="Google" id="ProtNLM"/>
    </source>
</evidence>
<evidence type="ECO:0000313" key="3">
    <source>
        <dbReference type="Proteomes" id="UP000533637"/>
    </source>
</evidence>
<gene>
    <name evidence="2" type="ORF">GGQ57_001086</name>
</gene>
<dbReference type="Gene3D" id="2.60.40.2630">
    <property type="match status" value="1"/>
</dbReference>
<feature type="signal peptide" evidence="1">
    <location>
        <begin position="1"/>
        <end position="22"/>
    </location>
</feature>
<comment type="caution">
    <text evidence="2">The sequence shown here is derived from an EMBL/GenBank/DDBJ whole genome shotgun (WGS) entry which is preliminary data.</text>
</comment>
<feature type="chain" id="PRO_5045792452" description="Fimbrillin family protein" evidence="1">
    <location>
        <begin position="23"/>
        <end position="371"/>
    </location>
</feature>
<dbReference type="RefSeq" id="WP_183669384.1">
    <property type="nucleotide sequence ID" value="NZ_BMPB01000003.1"/>
</dbReference>